<dbReference type="Pfam" id="PF13386">
    <property type="entry name" value="DsbD_2"/>
    <property type="match status" value="1"/>
</dbReference>
<reference evidence="3 4" key="1">
    <citation type="submission" date="2016-11" db="EMBL/GenBank/DDBJ databases">
        <title>Study of marine rhodopsin-containing bacteria.</title>
        <authorList>
            <person name="Yoshizawa S."/>
            <person name="Kumagai Y."/>
            <person name="Kogure K."/>
        </authorList>
    </citation>
    <scope>NUCLEOTIDE SEQUENCE [LARGE SCALE GENOMIC DNA]</scope>
    <source>
        <strain evidence="3 4">SG-29</strain>
    </source>
</reference>
<feature type="transmembrane region" description="Helical" evidence="1">
    <location>
        <begin position="49"/>
        <end position="68"/>
    </location>
</feature>
<keyword evidence="1" id="KW-0812">Transmembrane</keyword>
<dbReference type="OrthoDB" id="594443at2"/>
<accession>A0A259TXE8</accession>
<protein>
    <recommendedName>
        <fullName evidence="2">Urease accessory protein UreH-like transmembrane domain-containing protein</fullName>
    </recommendedName>
</protein>
<dbReference type="Proteomes" id="UP000216446">
    <property type="component" value="Unassembled WGS sequence"/>
</dbReference>
<dbReference type="RefSeq" id="WP_094546686.1">
    <property type="nucleotide sequence ID" value="NZ_MQWB01000001.1"/>
</dbReference>
<dbReference type="PANTHER" id="PTHR42208:SF1">
    <property type="entry name" value="HEAVY METAL TRANSPORTER"/>
    <property type="match status" value="1"/>
</dbReference>
<feature type="transmembrane region" description="Helical" evidence="1">
    <location>
        <begin position="74"/>
        <end position="95"/>
    </location>
</feature>
<keyword evidence="4" id="KW-1185">Reference proteome</keyword>
<gene>
    <name evidence="3" type="ORF">BSZ36_05250</name>
</gene>
<sequence length="232" mass="22770">MLDLAAVFAAGLLGSAHCVGMCGGLVAVLSRGAGPATARQGAYFAGKTATYAALGALAGLIGVSASAAASGAQIVVSVAMGLVLVVIGLGLCGVLRIGREPGRDVVGRWLRPALRRVLRSRSPGVPLALGALNGLLPCGLVYGMLAKAATTGSASGGALTMTAFGLATLPALGLAGVLGSRLSLERRVWLQRAGGVLIVGLGLLTIGRAAMAVDLGAPAPAAHDWMCVPGAD</sequence>
<feature type="transmembrane region" description="Helical" evidence="1">
    <location>
        <begin position="125"/>
        <end position="145"/>
    </location>
</feature>
<dbReference type="PANTHER" id="PTHR42208">
    <property type="entry name" value="HEAVY METAL TRANSPORTER-RELATED"/>
    <property type="match status" value="1"/>
</dbReference>
<keyword evidence="1" id="KW-0472">Membrane</keyword>
<feature type="domain" description="Urease accessory protein UreH-like transmembrane" evidence="2">
    <location>
        <begin position="7"/>
        <end position="203"/>
    </location>
</feature>
<name>A0A259TXE8_9BACT</name>
<dbReference type="AlphaFoldDB" id="A0A259TXE8"/>
<keyword evidence="1" id="KW-1133">Transmembrane helix</keyword>
<dbReference type="InterPro" id="IPR039447">
    <property type="entry name" value="UreH-like_TM_dom"/>
</dbReference>
<feature type="transmembrane region" description="Helical" evidence="1">
    <location>
        <begin position="190"/>
        <end position="211"/>
    </location>
</feature>
<evidence type="ECO:0000313" key="4">
    <source>
        <dbReference type="Proteomes" id="UP000216446"/>
    </source>
</evidence>
<feature type="transmembrane region" description="Helical" evidence="1">
    <location>
        <begin position="157"/>
        <end position="178"/>
    </location>
</feature>
<evidence type="ECO:0000256" key="1">
    <source>
        <dbReference type="SAM" id="Phobius"/>
    </source>
</evidence>
<proteinExistence type="predicted"/>
<evidence type="ECO:0000313" key="3">
    <source>
        <dbReference type="EMBL" id="OZC02435.1"/>
    </source>
</evidence>
<evidence type="ECO:0000259" key="2">
    <source>
        <dbReference type="Pfam" id="PF13386"/>
    </source>
</evidence>
<dbReference type="EMBL" id="MQWB01000001">
    <property type="protein sequence ID" value="OZC02435.1"/>
    <property type="molecule type" value="Genomic_DNA"/>
</dbReference>
<dbReference type="InParanoid" id="A0A259TXE8"/>
<feature type="transmembrane region" description="Helical" evidence="1">
    <location>
        <begin position="6"/>
        <end position="29"/>
    </location>
</feature>
<comment type="caution">
    <text evidence="3">The sequence shown here is derived from an EMBL/GenBank/DDBJ whole genome shotgun (WGS) entry which is preliminary data.</text>
</comment>
<organism evidence="3 4">
    <name type="scientific">Rubricoccus marinus</name>
    <dbReference type="NCBI Taxonomy" id="716817"/>
    <lineage>
        <taxon>Bacteria</taxon>
        <taxon>Pseudomonadati</taxon>
        <taxon>Rhodothermota</taxon>
        <taxon>Rhodothermia</taxon>
        <taxon>Rhodothermales</taxon>
        <taxon>Rubricoccaceae</taxon>
        <taxon>Rubricoccus</taxon>
    </lineage>
</organism>